<dbReference type="OrthoDB" id="9809203at2"/>
<evidence type="ECO:0008006" key="3">
    <source>
        <dbReference type="Google" id="ProtNLM"/>
    </source>
</evidence>
<evidence type="ECO:0000313" key="2">
    <source>
        <dbReference type="Proteomes" id="UP000027192"/>
    </source>
</evidence>
<dbReference type="PANTHER" id="PTHR13812">
    <property type="entry name" value="KETIMINE REDUCTASE MU-CRYSTALLIN"/>
    <property type="match status" value="1"/>
</dbReference>
<dbReference type="Gene3D" id="3.30.1780.10">
    <property type="entry name" value="ornithine cyclodeaminase, domain 1"/>
    <property type="match status" value="1"/>
</dbReference>
<reference evidence="1 2" key="1">
    <citation type="submission" date="2014-04" db="EMBL/GenBank/DDBJ databases">
        <title>Draft genome sequence of Photobacterium halotolerans S2753: a solonamide, ngercheumicin and holomycin producer.</title>
        <authorList>
            <person name="Machado H.R."/>
            <person name="Gram L."/>
        </authorList>
    </citation>
    <scope>NUCLEOTIDE SEQUENCE [LARGE SCALE GENOMIC DNA]</scope>
    <source>
        <strain evidence="1 2">S2753</strain>
    </source>
</reference>
<dbReference type="InterPro" id="IPR036291">
    <property type="entry name" value="NAD(P)-bd_dom_sf"/>
</dbReference>
<dbReference type="Pfam" id="PF02423">
    <property type="entry name" value="OCD_Mu_crystall"/>
    <property type="match status" value="1"/>
</dbReference>
<dbReference type="Proteomes" id="UP000027192">
    <property type="component" value="Unassembled WGS sequence"/>
</dbReference>
<name>A0A066RWD5_9GAMM</name>
<dbReference type="InterPro" id="IPR023401">
    <property type="entry name" value="ODC_N"/>
</dbReference>
<dbReference type="PANTHER" id="PTHR13812:SF19">
    <property type="entry name" value="KETIMINE REDUCTASE MU-CRYSTALLIN"/>
    <property type="match status" value="1"/>
</dbReference>
<dbReference type="PIRSF" id="PIRSF001439">
    <property type="entry name" value="CryM"/>
    <property type="match status" value="1"/>
</dbReference>
<accession>A0A066RWD5</accession>
<dbReference type="SUPFAM" id="SSF51735">
    <property type="entry name" value="NAD(P)-binding Rossmann-fold domains"/>
    <property type="match status" value="1"/>
</dbReference>
<dbReference type="InterPro" id="IPR023866">
    <property type="entry name" value="SbnB"/>
</dbReference>
<keyword evidence="2" id="KW-1185">Reference proteome</keyword>
<comment type="caution">
    <text evidence="1">The sequence shown here is derived from an EMBL/GenBank/DDBJ whole genome shotgun (WGS) entry which is preliminary data.</text>
</comment>
<dbReference type="AlphaFoldDB" id="A0A066RWD5"/>
<organism evidence="1 2">
    <name type="scientific">Photobacterium galatheae</name>
    <dbReference type="NCBI Taxonomy" id="1654360"/>
    <lineage>
        <taxon>Bacteria</taxon>
        <taxon>Pseudomonadati</taxon>
        <taxon>Pseudomonadota</taxon>
        <taxon>Gammaproteobacteria</taxon>
        <taxon>Vibrionales</taxon>
        <taxon>Vibrionaceae</taxon>
        <taxon>Photobacterium</taxon>
    </lineage>
</organism>
<gene>
    <name evidence="1" type="ORF">EA58_00770</name>
</gene>
<protein>
    <recommendedName>
        <fullName evidence="3">Ornithine cyclodeaminase</fullName>
    </recommendedName>
</protein>
<dbReference type="GO" id="GO:0019290">
    <property type="term" value="P:siderophore biosynthetic process"/>
    <property type="evidence" value="ECO:0007669"/>
    <property type="project" value="InterPro"/>
</dbReference>
<dbReference type="EMBL" id="JMIB01000002">
    <property type="protein sequence ID" value="KDM93431.1"/>
    <property type="molecule type" value="Genomic_DNA"/>
</dbReference>
<dbReference type="RefSeq" id="WP_036747723.1">
    <property type="nucleotide sequence ID" value="NZ_JAGSGC010000001.1"/>
</dbReference>
<proteinExistence type="predicted"/>
<dbReference type="InterPro" id="IPR003462">
    <property type="entry name" value="ODC_Mu_crystall"/>
</dbReference>
<dbReference type="GO" id="GO:0016639">
    <property type="term" value="F:oxidoreductase activity, acting on the CH-NH2 group of donors, NAD or NADP as acceptor"/>
    <property type="evidence" value="ECO:0007669"/>
    <property type="project" value="InterPro"/>
</dbReference>
<dbReference type="STRING" id="1654360.EA58_00770"/>
<dbReference type="GO" id="GO:0005737">
    <property type="term" value="C:cytoplasm"/>
    <property type="evidence" value="ECO:0007669"/>
    <property type="project" value="TreeGrafter"/>
</dbReference>
<dbReference type="NCBIfam" id="TIGR03944">
    <property type="entry name" value="dehyd_SbnB_fam"/>
    <property type="match status" value="1"/>
</dbReference>
<evidence type="ECO:0000313" key="1">
    <source>
        <dbReference type="EMBL" id="KDM93431.1"/>
    </source>
</evidence>
<dbReference type="Gene3D" id="3.40.50.720">
    <property type="entry name" value="NAD(P)-binding Rossmann-like Domain"/>
    <property type="match status" value="1"/>
</dbReference>
<sequence>MNLPTFKVIDSATIGNWLSDNSQKILDIVANSYLDFSNGDTTCPDSYFLRFPDNKNNRIIAMPVSINTGEKYSGIKWIASYPENVNQGLDRASAVFILNCGETGYPLACLEGSQISSYRTAASAILGAKFLHKTPGVIEQLTIVGTGLIAHSTVKLFTELGWQIKSLNLVDLNTDRAKLFSNKVDIENITINTDINSGKGSDMWLFTTSATVPYVEDFSLFENNPTILHMSLRDLSTNIVFNSQNCTDNIDHALKANTSLHLAEQESGNRDFIQHDIVDMMNGSASPDFSKPRIHAPFGMGILDLNVAKNIYLDTDDCVQIENFCPTPYVL</sequence>